<sequence>MDEEDDFRPDDPINLLGKEDLDPLSVSELESRVALLKAEIERTQAHKAGKSSHLSAADALFRKS</sequence>
<dbReference type="Pfam" id="PF06698">
    <property type="entry name" value="DUF1192"/>
    <property type="match status" value="1"/>
</dbReference>
<proteinExistence type="predicted"/>
<protein>
    <submittedName>
        <fullName evidence="2">DUF1192 domain-containing protein</fullName>
    </submittedName>
</protein>
<comment type="caution">
    <text evidence="2">The sequence shown here is derived from an EMBL/GenBank/DDBJ whole genome shotgun (WGS) entry which is preliminary data.</text>
</comment>
<reference evidence="2 3" key="1">
    <citation type="submission" date="2021-07" db="EMBL/GenBank/DDBJ databases">
        <title>The draft genome sequence of Sphingomicrobium sp. B8.</title>
        <authorList>
            <person name="Mu L."/>
        </authorList>
    </citation>
    <scope>NUCLEOTIDE SEQUENCE [LARGE SCALE GENOMIC DNA]</scope>
    <source>
        <strain evidence="2 3">B8</strain>
    </source>
</reference>
<dbReference type="RefSeq" id="WP_218633387.1">
    <property type="nucleotide sequence ID" value="NZ_JAHVAH010000001.1"/>
</dbReference>
<name>A0ABS6V7D4_9SPHN</name>
<dbReference type="EMBL" id="JAHVAH010000001">
    <property type="protein sequence ID" value="MBW0145487.1"/>
    <property type="molecule type" value="Genomic_DNA"/>
</dbReference>
<feature type="region of interest" description="Disordered" evidence="1">
    <location>
        <begin position="44"/>
        <end position="64"/>
    </location>
</feature>
<dbReference type="Proteomes" id="UP000698028">
    <property type="component" value="Unassembled WGS sequence"/>
</dbReference>
<dbReference type="InterPro" id="IPR009579">
    <property type="entry name" value="DUF1192"/>
</dbReference>
<evidence type="ECO:0000256" key="1">
    <source>
        <dbReference type="SAM" id="MobiDB-lite"/>
    </source>
</evidence>
<evidence type="ECO:0000313" key="3">
    <source>
        <dbReference type="Proteomes" id="UP000698028"/>
    </source>
</evidence>
<organism evidence="2 3">
    <name type="scientific">Sphingomicrobium clamense</name>
    <dbReference type="NCBI Taxonomy" id="2851013"/>
    <lineage>
        <taxon>Bacteria</taxon>
        <taxon>Pseudomonadati</taxon>
        <taxon>Pseudomonadota</taxon>
        <taxon>Alphaproteobacteria</taxon>
        <taxon>Sphingomonadales</taxon>
        <taxon>Sphingomonadaceae</taxon>
        <taxon>Sphingomicrobium</taxon>
    </lineage>
</organism>
<accession>A0ABS6V7D4</accession>
<evidence type="ECO:0000313" key="2">
    <source>
        <dbReference type="EMBL" id="MBW0145487.1"/>
    </source>
</evidence>
<keyword evidence="3" id="KW-1185">Reference proteome</keyword>
<gene>
    <name evidence="2" type="ORF">KTQ36_09290</name>
</gene>